<keyword evidence="2" id="KW-0472">Membrane</keyword>
<protein>
    <recommendedName>
        <fullName evidence="3">DUF6535 domain-containing protein</fullName>
    </recommendedName>
</protein>
<dbReference type="EMBL" id="JACAZI010000011">
    <property type="protein sequence ID" value="KAF7348705.1"/>
    <property type="molecule type" value="Genomic_DNA"/>
</dbReference>
<sequence>MLFDENPGGQPPADTDRYANPSTRLINTLEKCFSDLMRKQEEQSDKFHEALEALKPKPPATNTKTAFWNAYKALADEHDKEFQQKYSTDLDTALIFAGLFSANPLLVLVAQNILYVSLFSTLLAALLAESAGPSSDGLERQRKFDGLCRWKFDAVMQTFPLLLQIGLFLFSAALSIYLWTVHLSLAIISLAFTSFGFISYTGLLISAIAALDSPFQTPLAPLVMRLVPTMLLLEARRLASRVMIPVCGMVQRCYSVLQSICGAQNLLPFHERRTSGASINLKSSEPAVLFDMPIPQPSPAVPAVCWLLETSTDPRMIAIAAEMIIDLQWPCDDMDVRPLLNKLRDGILTCFRFSPDPSGGSFMLTHIRDGMSTHAIYLGRAYCTLRCLLLLGSQRAKAREYWCFDTILLFIKDPELENVLRILDGSLDLHFESHRATKWGLNVLPSHRYFDRANPALNRLALDRFLEQFSSAIPALDKISFADYLFCLLVFLSCASSRGAACVDKRCGTMHYQTKANRFSSLFQGKLFEHLFQALESNIAARQISMATAAKILEITGQLAVNAERSVWDYKFHHLRQSLPYRFCSSLPRWDGWIGVVLATGRLTARHNYGHRSPNREHVSNLQDGVWVYIALTGISETALGEEPWDSLTANGVAGLLAALMFYRLPAEKEHIHILLRALTIPGDVSENAAALLVEDHVITWFQDEELDPILEAASVWSSLMHVALEVDKPGLTRSCIHMARTLAEIPHWKSEIQEELCALITIFFRMGYGGRKVAGSYNLIVSEFCQTRPSYDFVDSDERTLGLSYQVLCDVWRDFDFTASGSMLKSVVLWLRCTNVVLMCTYFFVCDDGEFLSEDYMEITSEFKTAFSVPLRDALLEAATAAENMPAGSGLLDSRNGKEVVGKITEILQDMASKTPKHTDPRKADKLHWESVRKQLDEDIYILETMVDRLATDNT</sequence>
<evidence type="ECO:0000313" key="5">
    <source>
        <dbReference type="Proteomes" id="UP000620124"/>
    </source>
</evidence>
<feature type="transmembrane region" description="Helical" evidence="2">
    <location>
        <begin position="186"/>
        <end position="209"/>
    </location>
</feature>
<evidence type="ECO:0000256" key="1">
    <source>
        <dbReference type="SAM" id="MobiDB-lite"/>
    </source>
</evidence>
<gene>
    <name evidence="4" type="ORF">MVEN_01389300</name>
</gene>
<feature type="domain" description="DUF6535" evidence="3">
    <location>
        <begin position="130"/>
        <end position="180"/>
    </location>
</feature>
<dbReference type="Proteomes" id="UP000620124">
    <property type="component" value="Unassembled WGS sequence"/>
</dbReference>
<evidence type="ECO:0000313" key="4">
    <source>
        <dbReference type="EMBL" id="KAF7348705.1"/>
    </source>
</evidence>
<reference evidence="4" key="1">
    <citation type="submission" date="2020-05" db="EMBL/GenBank/DDBJ databases">
        <title>Mycena genomes resolve the evolution of fungal bioluminescence.</title>
        <authorList>
            <person name="Tsai I.J."/>
        </authorList>
    </citation>
    <scope>NUCLEOTIDE SEQUENCE</scope>
    <source>
        <strain evidence="4">CCC161011</strain>
    </source>
</reference>
<feature type="domain" description="DUF6535" evidence="3">
    <location>
        <begin position="68"/>
        <end position="102"/>
    </location>
</feature>
<accession>A0A8H6XV10</accession>
<keyword evidence="2" id="KW-0812">Transmembrane</keyword>
<dbReference type="Pfam" id="PF20153">
    <property type="entry name" value="DUF6535"/>
    <property type="match status" value="2"/>
</dbReference>
<evidence type="ECO:0000259" key="3">
    <source>
        <dbReference type="Pfam" id="PF20153"/>
    </source>
</evidence>
<organism evidence="4 5">
    <name type="scientific">Mycena venus</name>
    <dbReference type="NCBI Taxonomy" id="2733690"/>
    <lineage>
        <taxon>Eukaryota</taxon>
        <taxon>Fungi</taxon>
        <taxon>Dikarya</taxon>
        <taxon>Basidiomycota</taxon>
        <taxon>Agaricomycotina</taxon>
        <taxon>Agaricomycetes</taxon>
        <taxon>Agaricomycetidae</taxon>
        <taxon>Agaricales</taxon>
        <taxon>Marasmiineae</taxon>
        <taxon>Mycenaceae</taxon>
        <taxon>Mycena</taxon>
    </lineage>
</organism>
<feature type="transmembrane region" description="Helical" evidence="2">
    <location>
        <begin position="159"/>
        <end position="179"/>
    </location>
</feature>
<comment type="caution">
    <text evidence="4">The sequence shown here is derived from an EMBL/GenBank/DDBJ whole genome shotgun (WGS) entry which is preliminary data.</text>
</comment>
<name>A0A8H6XV10_9AGAR</name>
<dbReference type="AlphaFoldDB" id="A0A8H6XV10"/>
<proteinExistence type="predicted"/>
<evidence type="ECO:0000256" key="2">
    <source>
        <dbReference type="SAM" id="Phobius"/>
    </source>
</evidence>
<keyword evidence="2" id="KW-1133">Transmembrane helix</keyword>
<dbReference type="InterPro" id="IPR045338">
    <property type="entry name" value="DUF6535"/>
</dbReference>
<keyword evidence="5" id="KW-1185">Reference proteome</keyword>
<dbReference type="OrthoDB" id="3047961at2759"/>
<feature type="region of interest" description="Disordered" evidence="1">
    <location>
        <begin position="1"/>
        <end position="20"/>
    </location>
</feature>